<gene>
    <name evidence="7" type="ORF">ACA1_256620</name>
</gene>
<dbReference type="GeneID" id="14912121"/>
<dbReference type="GO" id="GO:0006048">
    <property type="term" value="P:UDP-N-acetylglucosamine biosynthetic process"/>
    <property type="evidence" value="ECO:0007669"/>
    <property type="project" value="TreeGrafter"/>
</dbReference>
<dbReference type="Proteomes" id="UP000011083">
    <property type="component" value="Unassembled WGS sequence"/>
</dbReference>
<evidence type="ECO:0000256" key="2">
    <source>
        <dbReference type="ARBA" id="ARBA00010401"/>
    </source>
</evidence>
<dbReference type="Gene3D" id="3.90.550.10">
    <property type="entry name" value="Spore Coat Polysaccharide Biosynthesis Protein SpsA, Chain A"/>
    <property type="match status" value="1"/>
</dbReference>
<name>L8GFM3_ACACF</name>
<dbReference type="InterPro" id="IPR029044">
    <property type="entry name" value="Nucleotide-diphossugar_trans"/>
</dbReference>
<dbReference type="InterPro" id="IPR039741">
    <property type="entry name" value="UDP-sugar_pyrophosphorylase"/>
</dbReference>
<keyword evidence="4" id="KW-0808">Transferase</keyword>
<dbReference type="OMA" id="YFQVDNP"/>
<dbReference type="PANTHER" id="PTHR11952">
    <property type="entry name" value="UDP- GLUCOSE PYROPHOSPHORYLASE"/>
    <property type="match status" value="1"/>
</dbReference>
<dbReference type="GO" id="GO:0003977">
    <property type="term" value="F:UDP-N-acetylglucosamine diphosphorylase activity"/>
    <property type="evidence" value="ECO:0007669"/>
    <property type="project" value="UniProtKB-EC"/>
</dbReference>
<evidence type="ECO:0000256" key="4">
    <source>
        <dbReference type="ARBA" id="ARBA00022679"/>
    </source>
</evidence>
<dbReference type="SUPFAM" id="SSF53448">
    <property type="entry name" value="Nucleotide-diphospho-sugar transferases"/>
    <property type="match status" value="1"/>
</dbReference>
<dbReference type="InterPro" id="IPR002618">
    <property type="entry name" value="UDPGP_fam"/>
</dbReference>
<comment type="pathway">
    <text evidence="1">Nucleotide-sugar biosynthesis; UDP-N-acetyl-alpha-D-glucosamine biosynthesis; UDP-N-acetyl-alpha-D-glucosamine from N-acetyl-alpha-D-glucosamine 1-phosphate: step 1/1.</text>
</comment>
<dbReference type="STRING" id="1257118.L8GFM3"/>
<sequence length="491" mass="54677">MTSSHDFTKLKELYTAAGQGQVFRFEEKLNEEEKIAFYEQLQTIDVEDLAKKYAAATNPCGVGQNSARIEPLQASVKIAEAKPEERARWEELGYQKIAEGKGTRLGCPDPKGTVDIGLLSHRSLFQIQAERLIKLQQLVTDRLGKPCKPIRWYVMTSIDTDDKTQNFFKDHNYFGLNAQDAVFFQQGLLPCLTKDGHIMLESAGRVAMAPDGNGGLYHALDKWGILQDMRKNEVEYMFQYCVDNILIKMVDPVFLGFLYESAADVGCKVAPKSAPNEAVGVLALRDGKYGVIEYSEIDKELAAKRDEKTGELMFNAGHLCMNTYRIDFLEKAAREYSSSLPYHLAFKKIHCADEEGNPVIATANNGYKLEQFIFDVFEHANKLVAFEIVREEEFSPLKNASGAGKDCPETCRRDLYNLHKRYITRAGGRFLERATNGSAAATNSSGGDEQLDEVEISPLVSYAGEGLEGVKGQTYAVRDGGGPGLSVHHFN</sequence>
<dbReference type="Pfam" id="PF01704">
    <property type="entry name" value="UDPGP"/>
    <property type="match status" value="1"/>
</dbReference>
<comment type="catalytic activity">
    <reaction evidence="6">
        <text>N-acetyl-alpha-D-glucosamine 1-phosphate + UTP + H(+) = UDP-N-acetyl-alpha-D-glucosamine + diphosphate</text>
        <dbReference type="Rhea" id="RHEA:13509"/>
        <dbReference type="ChEBI" id="CHEBI:15378"/>
        <dbReference type="ChEBI" id="CHEBI:33019"/>
        <dbReference type="ChEBI" id="CHEBI:46398"/>
        <dbReference type="ChEBI" id="CHEBI:57705"/>
        <dbReference type="ChEBI" id="CHEBI:57776"/>
        <dbReference type="EC" id="2.7.7.23"/>
    </reaction>
</comment>
<keyword evidence="5" id="KW-0548">Nucleotidyltransferase</keyword>
<dbReference type="KEGG" id="acan:ACA1_256620"/>
<dbReference type="CDD" id="cd04193">
    <property type="entry name" value="UDPGlcNAc_PPase"/>
    <property type="match status" value="1"/>
</dbReference>
<organism evidence="7 8">
    <name type="scientific">Acanthamoeba castellanii (strain ATCC 30010 / Neff)</name>
    <dbReference type="NCBI Taxonomy" id="1257118"/>
    <lineage>
        <taxon>Eukaryota</taxon>
        <taxon>Amoebozoa</taxon>
        <taxon>Discosea</taxon>
        <taxon>Longamoebia</taxon>
        <taxon>Centramoebida</taxon>
        <taxon>Acanthamoebidae</taxon>
        <taxon>Acanthamoeba</taxon>
    </lineage>
</organism>
<dbReference type="AlphaFoldDB" id="L8GFM3"/>
<dbReference type="PANTHER" id="PTHR11952:SF2">
    <property type="entry name" value="LD24639P"/>
    <property type="match status" value="1"/>
</dbReference>
<evidence type="ECO:0000313" key="7">
    <source>
        <dbReference type="EMBL" id="ELR11523.1"/>
    </source>
</evidence>
<evidence type="ECO:0000256" key="5">
    <source>
        <dbReference type="ARBA" id="ARBA00022695"/>
    </source>
</evidence>
<proteinExistence type="inferred from homology"/>
<evidence type="ECO:0000256" key="6">
    <source>
        <dbReference type="ARBA" id="ARBA00048493"/>
    </source>
</evidence>
<comment type="similarity">
    <text evidence="2">Belongs to the UDPGP type 1 family.</text>
</comment>
<dbReference type="RefSeq" id="XP_004333536.1">
    <property type="nucleotide sequence ID" value="XM_004333488.1"/>
</dbReference>
<dbReference type="EMBL" id="KB008148">
    <property type="protein sequence ID" value="ELR11523.1"/>
    <property type="molecule type" value="Genomic_DNA"/>
</dbReference>
<dbReference type="OrthoDB" id="532420at2759"/>
<reference evidence="7 8" key="1">
    <citation type="journal article" date="2013" name="Genome Biol.">
        <title>Genome of Acanthamoeba castellanii highlights extensive lateral gene transfer and early evolution of tyrosine kinase signaling.</title>
        <authorList>
            <person name="Clarke M."/>
            <person name="Lohan A.J."/>
            <person name="Liu B."/>
            <person name="Lagkouvardos I."/>
            <person name="Roy S."/>
            <person name="Zafar N."/>
            <person name="Bertelli C."/>
            <person name="Schilde C."/>
            <person name="Kianianmomeni A."/>
            <person name="Burglin T.R."/>
            <person name="Frech C."/>
            <person name="Turcotte B."/>
            <person name="Kopec K.O."/>
            <person name="Synnott J.M."/>
            <person name="Choo C."/>
            <person name="Paponov I."/>
            <person name="Finkler A."/>
            <person name="Soon Heng Tan C."/>
            <person name="Hutchins A.P."/>
            <person name="Weinmeier T."/>
            <person name="Rattei T."/>
            <person name="Chu J.S."/>
            <person name="Gimenez G."/>
            <person name="Irimia M."/>
            <person name="Rigden D.J."/>
            <person name="Fitzpatrick D.A."/>
            <person name="Lorenzo-Morales J."/>
            <person name="Bateman A."/>
            <person name="Chiu C.H."/>
            <person name="Tang P."/>
            <person name="Hegemann P."/>
            <person name="Fromm H."/>
            <person name="Raoult D."/>
            <person name="Greub G."/>
            <person name="Miranda-Saavedra D."/>
            <person name="Chen N."/>
            <person name="Nash P."/>
            <person name="Ginger M.L."/>
            <person name="Horn M."/>
            <person name="Schaap P."/>
            <person name="Caler L."/>
            <person name="Loftus B."/>
        </authorList>
    </citation>
    <scope>NUCLEOTIDE SEQUENCE [LARGE SCALE GENOMIC DNA]</scope>
    <source>
        <strain evidence="7 8">Neff</strain>
    </source>
</reference>
<evidence type="ECO:0000313" key="8">
    <source>
        <dbReference type="Proteomes" id="UP000011083"/>
    </source>
</evidence>
<accession>L8GFM3</accession>
<keyword evidence="8" id="KW-1185">Reference proteome</keyword>
<dbReference type="VEuPathDB" id="AmoebaDB:ACA1_256620"/>
<protein>
    <recommendedName>
        <fullName evidence="3">UDP-N-acetylglucosamine diphosphorylase</fullName>
        <ecNumber evidence="3">2.7.7.23</ecNumber>
    </recommendedName>
</protein>
<dbReference type="EC" id="2.7.7.23" evidence="3"/>
<evidence type="ECO:0000256" key="1">
    <source>
        <dbReference type="ARBA" id="ARBA00005208"/>
    </source>
</evidence>
<evidence type="ECO:0000256" key="3">
    <source>
        <dbReference type="ARBA" id="ARBA00012457"/>
    </source>
</evidence>